<reference evidence="3 4" key="1">
    <citation type="journal article" date="2015" name="Biotechnol. Biofuels">
        <title>Enhanced degradation of softwood versus hardwood by the white-rot fungus Pycnoporus coccineus.</title>
        <authorList>
            <person name="Couturier M."/>
            <person name="Navarro D."/>
            <person name="Chevret D."/>
            <person name="Henrissat B."/>
            <person name="Piumi F."/>
            <person name="Ruiz-Duenas F.J."/>
            <person name="Martinez A.T."/>
            <person name="Grigoriev I.V."/>
            <person name="Riley R."/>
            <person name="Lipzen A."/>
            <person name="Berrin J.G."/>
            <person name="Master E.R."/>
            <person name="Rosso M.N."/>
        </authorList>
    </citation>
    <scope>NUCLEOTIDE SEQUENCE [LARGE SCALE GENOMIC DNA]</scope>
    <source>
        <strain evidence="3 4">BRFM310</strain>
    </source>
</reference>
<evidence type="ECO:0000256" key="2">
    <source>
        <dbReference type="SAM" id="Phobius"/>
    </source>
</evidence>
<name>A0A1Y2IER2_TRAC3</name>
<feature type="compositionally biased region" description="Basic residues" evidence="1">
    <location>
        <begin position="183"/>
        <end position="192"/>
    </location>
</feature>
<gene>
    <name evidence="3" type="ORF">PYCCODRAFT_880318</name>
</gene>
<feature type="transmembrane region" description="Helical" evidence="2">
    <location>
        <begin position="58"/>
        <end position="80"/>
    </location>
</feature>
<keyword evidence="2" id="KW-1133">Transmembrane helix</keyword>
<protein>
    <recommendedName>
        <fullName evidence="5">Transmembrane protein</fullName>
    </recommendedName>
</protein>
<keyword evidence="4" id="KW-1185">Reference proteome</keyword>
<evidence type="ECO:0000313" key="4">
    <source>
        <dbReference type="Proteomes" id="UP000193067"/>
    </source>
</evidence>
<keyword evidence="2" id="KW-0472">Membrane</keyword>
<evidence type="ECO:0000313" key="3">
    <source>
        <dbReference type="EMBL" id="OSC99032.1"/>
    </source>
</evidence>
<dbReference type="Proteomes" id="UP000193067">
    <property type="component" value="Unassembled WGS sequence"/>
</dbReference>
<evidence type="ECO:0008006" key="5">
    <source>
        <dbReference type="Google" id="ProtNLM"/>
    </source>
</evidence>
<evidence type="ECO:0000256" key="1">
    <source>
        <dbReference type="SAM" id="MobiDB-lite"/>
    </source>
</evidence>
<dbReference type="EMBL" id="KZ084131">
    <property type="protein sequence ID" value="OSC99032.1"/>
    <property type="molecule type" value="Genomic_DNA"/>
</dbReference>
<accession>A0A1Y2IER2</accession>
<keyword evidence="2" id="KW-0812">Transmembrane</keyword>
<dbReference type="AlphaFoldDB" id="A0A1Y2IER2"/>
<organism evidence="3 4">
    <name type="scientific">Trametes coccinea (strain BRFM310)</name>
    <name type="common">Pycnoporus coccineus</name>
    <dbReference type="NCBI Taxonomy" id="1353009"/>
    <lineage>
        <taxon>Eukaryota</taxon>
        <taxon>Fungi</taxon>
        <taxon>Dikarya</taxon>
        <taxon>Basidiomycota</taxon>
        <taxon>Agaricomycotina</taxon>
        <taxon>Agaricomycetes</taxon>
        <taxon>Polyporales</taxon>
        <taxon>Polyporaceae</taxon>
        <taxon>Trametes</taxon>
    </lineage>
</organism>
<feature type="region of interest" description="Disordered" evidence="1">
    <location>
        <begin position="179"/>
        <end position="200"/>
    </location>
</feature>
<proteinExistence type="predicted"/>
<sequence>MHASYARPYLAHTHPHPHLRISFWSRCFIYLLSSTLRRCVLTRALYFLGYVHRETTTVNIFFCSFSLPLIFLLLDLRYVFMPRPRLVRSPWTASFCARAYVGWPPPVSVATSAPSLSFCFSRSSPLASPLRRLRCPPSFASVPPLFFFRFSSYFQSSSTFPQRPYLITNNGRRARVATYAQARSRRRPKKKEPKNQEPTN</sequence>